<dbReference type="Proteomes" id="UP000041254">
    <property type="component" value="Unassembled WGS sequence"/>
</dbReference>
<dbReference type="InterPro" id="IPR004263">
    <property type="entry name" value="Exostosin"/>
</dbReference>
<dbReference type="OrthoDB" id="1924787at2759"/>
<evidence type="ECO:0000259" key="3">
    <source>
        <dbReference type="Pfam" id="PF03016"/>
    </source>
</evidence>
<proteinExistence type="inferred from homology"/>
<dbReference type="GO" id="GO:0016757">
    <property type="term" value="F:glycosyltransferase activity"/>
    <property type="evidence" value="ECO:0007669"/>
    <property type="project" value="InterPro"/>
</dbReference>
<dbReference type="EMBL" id="CDMY01000325">
    <property type="protein sequence ID" value="CEM02388.1"/>
    <property type="molecule type" value="Genomic_DNA"/>
</dbReference>
<dbReference type="AlphaFoldDB" id="A0A0G4EWG8"/>
<evidence type="ECO:0000313" key="5">
    <source>
        <dbReference type="Proteomes" id="UP000041254"/>
    </source>
</evidence>
<feature type="domain" description="Exostosin GT47" evidence="3">
    <location>
        <begin position="323"/>
        <end position="589"/>
    </location>
</feature>
<sequence>MGVHHHDQDGGGGDRVVRRQMPSDGAMDGGDGSDEASPSKKKWLLFNRPLLSYVPIRLCRRCGRLPFCIAILLLILVSRALLEELWDTSLNPALTEIYTLLEDDLMGSDVKCTDTDTLSVKSIVEKRRNGLQTVDESGTVQAARQVCECLLRPLVKEGGVEDFQGTTRRYGARDWSDDGQSAKVKVSSIAERRQLLTGLLDSMHCELHVYQYPIPPVSAAHQPEPLSLRKVLRAKGNSAYLLESVFWSHTQQLPNFHTISYHGGDPSVASAIASLTAAFAVPTFPTTAVFGHRSDLAVMWKSTLKKWNLGGMDNLDRWRTAEDVRGAVESIRHEYPYFNETEGRFHFWVVSQDGGKPEYSAFADRTFNANASALTCTSDVVDYHKMFNMRRYHHWDSNEPLTVPFEPPYSFNPRRDVAISLSGNIIRAARARRDVPQPPPTTPSTSSTTDDTPPLPSGPSRIPALLQALNRGHLVFFAGKIGQGSPFRGGKLRVALRDSLQDTPEALIVEGRMSRGDYERALRESVFCLCPRGSRGWSPRLMEAVWYGCIPVVLADDYWMPQGCFWDWTALAVLIPESDALKTKERLMELSLADVRARQRGLLQVRHHFMYHVNLQRGDATDMAFLELWLKQNVCPVLAGITQ</sequence>
<dbReference type="VEuPathDB" id="CryptoDB:Vbra_8347"/>
<dbReference type="STRING" id="1169540.A0A0G4EWG8"/>
<dbReference type="Pfam" id="PF03016">
    <property type="entry name" value="Exostosin_GT47"/>
    <property type="match status" value="1"/>
</dbReference>
<dbReference type="InParanoid" id="A0A0G4EWG8"/>
<organism evidence="4 5">
    <name type="scientific">Vitrella brassicaformis (strain CCMP3155)</name>
    <dbReference type="NCBI Taxonomy" id="1169540"/>
    <lineage>
        <taxon>Eukaryota</taxon>
        <taxon>Sar</taxon>
        <taxon>Alveolata</taxon>
        <taxon>Colpodellida</taxon>
        <taxon>Vitrellaceae</taxon>
        <taxon>Vitrella</taxon>
    </lineage>
</organism>
<accession>A0A0G4EWG8</accession>
<feature type="region of interest" description="Disordered" evidence="2">
    <location>
        <begin position="1"/>
        <end position="38"/>
    </location>
</feature>
<dbReference type="PANTHER" id="PTHR11062:SF281">
    <property type="entry name" value="EXOSTOSIN-LIKE 2"/>
    <property type="match status" value="1"/>
</dbReference>
<dbReference type="PANTHER" id="PTHR11062">
    <property type="entry name" value="EXOSTOSIN HEPARAN SULFATE GLYCOSYLTRANSFERASE -RELATED"/>
    <property type="match status" value="1"/>
</dbReference>
<name>A0A0G4EWG8_VITBC</name>
<evidence type="ECO:0000313" key="4">
    <source>
        <dbReference type="EMBL" id="CEM02388.1"/>
    </source>
</evidence>
<dbReference type="InterPro" id="IPR040911">
    <property type="entry name" value="Exostosin_GT47"/>
</dbReference>
<protein>
    <recommendedName>
        <fullName evidence="3">Exostosin GT47 domain-containing protein</fullName>
    </recommendedName>
</protein>
<evidence type="ECO:0000256" key="2">
    <source>
        <dbReference type="SAM" id="MobiDB-lite"/>
    </source>
</evidence>
<reference evidence="4 5" key="1">
    <citation type="submission" date="2014-11" db="EMBL/GenBank/DDBJ databases">
        <authorList>
            <person name="Zhu J."/>
            <person name="Qi W."/>
            <person name="Song R."/>
        </authorList>
    </citation>
    <scope>NUCLEOTIDE SEQUENCE [LARGE SCALE GENOMIC DNA]</scope>
</reference>
<comment type="similarity">
    <text evidence="1">Belongs to the glycosyltransferase 47 family.</text>
</comment>
<keyword evidence="5" id="KW-1185">Reference proteome</keyword>
<feature type="region of interest" description="Disordered" evidence="2">
    <location>
        <begin position="429"/>
        <end position="462"/>
    </location>
</feature>
<gene>
    <name evidence="4" type="ORF">Vbra_8347</name>
</gene>
<dbReference type="PhylomeDB" id="A0A0G4EWG8"/>
<evidence type="ECO:0000256" key="1">
    <source>
        <dbReference type="ARBA" id="ARBA00010271"/>
    </source>
</evidence>
<feature type="compositionally biased region" description="Low complexity" evidence="2">
    <location>
        <begin position="443"/>
        <end position="452"/>
    </location>
</feature>